<dbReference type="InterPro" id="IPR002919">
    <property type="entry name" value="TIL_dom"/>
</dbReference>
<comment type="caution">
    <text evidence="6">The sequence shown here is derived from an EMBL/GenBank/DDBJ whole genome shotgun (WGS) entry which is preliminary data.</text>
</comment>
<organism evidence="6 7">
    <name type="scientific">Ancylostoma ceylanicum</name>
    <dbReference type="NCBI Taxonomy" id="53326"/>
    <lineage>
        <taxon>Eukaryota</taxon>
        <taxon>Metazoa</taxon>
        <taxon>Ecdysozoa</taxon>
        <taxon>Nematoda</taxon>
        <taxon>Chromadorea</taxon>
        <taxon>Rhabditida</taxon>
        <taxon>Rhabditina</taxon>
        <taxon>Rhabditomorpha</taxon>
        <taxon>Strongyloidea</taxon>
        <taxon>Ancylostomatidae</taxon>
        <taxon>Ancylostomatinae</taxon>
        <taxon>Ancylostoma</taxon>
    </lineage>
</organism>
<gene>
    <name evidence="6" type="primary">Acey_s0006.g3045</name>
    <name evidence="6" type="ORF">Y032_0006g3045</name>
</gene>
<feature type="region of interest" description="Disordered" evidence="4">
    <location>
        <begin position="75"/>
        <end position="115"/>
    </location>
</feature>
<feature type="domain" description="EGF-like" evidence="5">
    <location>
        <begin position="9"/>
        <end position="65"/>
    </location>
</feature>
<dbReference type="InterPro" id="IPR000742">
    <property type="entry name" value="EGF"/>
</dbReference>
<feature type="domain" description="EGF-like" evidence="5">
    <location>
        <begin position="187"/>
        <end position="243"/>
    </location>
</feature>
<dbReference type="InterPro" id="IPR006212">
    <property type="entry name" value="Furin_repeat"/>
</dbReference>
<keyword evidence="2" id="KW-0722">Serine protease inhibitor</keyword>
<evidence type="ECO:0000256" key="4">
    <source>
        <dbReference type="SAM" id="MobiDB-lite"/>
    </source>
</evidence>
<evidence type="ECO:0000313" key="7">
    <source>
        <dbReference type="Proteomes" id="UP000024635"/>
    </source>
</evidence>
<dbReference type="SUPFAM" id="SSF57567">
    <property type="entry name" value="Serine protease inhibitors"/>
    <property type="match status" value="3"/>
</dbReference>
<evidence type="ECO:0000259" key="5">
    <source>
        <dbReference type="SMART" id="SM00181"/>
    </source>
</evidence>
<dbReference type="Proteomes" id="UP000024635">
    <property type="component" value="Unassembled WGS sequence"/>
</dbReference>
<reference evidence="7" key="1">
    <citation type="journal article" date="2015" name="Nat. Genet.">
        <title>The genome and transcriptome of the zoonotic hookworm Ancylostoma ceylanicum identify infection-specific gene families.</title>
        <authorList>
            <person name="Schwarz E.M."/>
            <person name="Hu Y."/>
            <person name="Antoshechkin I."/>
            <person name="Miller M.M."/>
            <person name="Sternberg P.W."/>
            <person name="Aroian R.V."/>
        </authorList>
    </citation>
    <scope>NUCLEOTIDE SEQUENCE</scope>
    <source>
        <strain evidence="7">HY135</strain>
    </source>
</reference>
<dbReference type="InterPro" id="IPR051368">
    <property type="entry name" value="SerProtInhib-TIL_Domain"/>
</dbReference>
<accession>A0A016VRD4</accession>
<dbReference type="InterPro" id="IPR036084">
    <property type="entry name" value="Ser_inhib-like_sf"/>
</dbReference>
<evidence type="ECO:0000256" key="3">
    <source>
        <dbReference type="ARBA" id="ARBA00023157"/>
    </source>
</evidence>
<name>A0A016VRD4_9BILA</name>
<dbReference type="Pfam" id="PF01826">
    <property type="entry name" value="TIL"/>
    <property type="match status" value="2"/>
</dbReference>
<dbReference type="SMART" id="SM00181">
    <property type="entry name" value="EGF"/>
    <property type="match status" value="3"/>
</dbReference>
<dbReference type="Gene3D" id="2.10.25.10">
    <property type="entry name" value="Laminin"/>
    <property type="match status" value="3"/>
</dbReference>
<keyword evidence="7" id="KW-1185">Reference proteome</keyword>
<feature type="domain" description="EGF-like" evidence="5">
    <location>
        <begin position="129"/>
        <end position="171"/>
    </location>
</feature>
<dbReference type="EMBL" id="JARK01001342">
    <property type="protein sequence ID" value="EYC29572.1"/>
    <property type="molecule type" value="Genomic_DNA"/>
</dbReference>
<keyword evidence="1" id="KW-0646">Protease inhibitor</keyword>
<protein>
    <recommendedName>
        <fullName evidence="5">EGF-like domain-containing protein</fullName>
    </recommendedName>
</protein>
<dbReference type="SMART" id="SM00261">
    <property type="entry name" value="FU"/>
    <property type="match status" value="2"/>
</dbReference>
<feature type="compositionally biased region" description="Polar residues" evidence="4">
    <location>
        <begin position="77"/>
        <end position="92"/>
    </location>
</feature>
<dbReference type="PANTHER" id="PTHR23259">
    <property type="entry name" value="RIDDLE"/>
    <property type="match status" value="1"/>
</dbReference>
<evidence type="ECO:0000313" key="6">
    <source>
        <dbReference type="EMBL" id="EYC29572.1"/>
    </source>
</evidence>
<feature type="compositionally biased region" description="Low complexity" evidence="4">
    <location>
        <begin position="93"/>
        <end position="110"/>
    </location>
</feature>
<dbReference type="GO" id="GO:0004867">
    <property type="term" value="F:serine-type endopeptidase inhibitor activity"/>
    <property type="evidence" value="ECO:0007669"/>
    <property type="project" value="UniProtKB-KW"/>
</dbReference>
<proteinExistence type="predicted"/>
<sequence>MTTANCSVPCNDPNEVRKLQGLKDVCRPTCESRNFTELCDEPKHLRFACECKPGYILDEVFGKCVPIEECKGEETPTEATTQVSEKSETSGATEMTETTKMSETTKMPETSKPIVPEESKCGENEVFNECSKKCGLQCHLPSWDECEFPGPCVPRCECKEGYARDKDDKCVPEEECLSGNGEGVIVPCNHPNEVRKLHGLNELCRPTCENRNFTELCVEPKFLRFACECKPGYILNEVYGTCVPVEECKTARMFPFSPQQSVRSTREMAHGQFGLLSPICTQPSPTFAYFLNTVR</sequence>
<dbReference type="AlphaFoldDB" id="A0A016VRD4"/>
<dbReference type="CDD" id="cd19941">
    <property type="entry name" value="TIL"/>
    <property type="match status" value="3"/>
</dbReference>
<dbReference type="PANTHER" id="PTHR23259:SF70">
    <property type="entry name" value="ACCESSORY GLAND PROTEIN ACP62F-RELATED"/>
    <property type="match status" value="1"/>
</dbReference>
<keyword evidence="3" id="KW-1015">Disulfide bond</keyword>
<dbReference type="OrthoDB" id="5912264at2759"/>
<evidence type="ECO:0000256" key="1">
    <source>
        <dbReference type="ARBA" id="ARBA00022690"/>
    </source>
</evidence>
<evidence type="ECO:0000256" key="2">
    <source>
        <dbReference type="ARBA" id="ARBA00022900"/>
    </source>
</evidence>